<keyword evidence="1" id="KW-0812">Transmembrane</keyword>
<dbReference type="RefSeq" id="YP_009755881.1">
    <property type="nucleotide sequence ID" value="NC_046962.1"/>
</dbReference>
<keyword evidence="1" id="KW-0472">Membrane</keyword>
<proteinExistence type="predicted"/>
<keyword evidence="1" id="KW-1133">Transmembrane helix</keyword>
<reference evidence="2" key="1">
    <citation type="journal article" date="2018" name="Nature">
        <title>The evolutionary history of vertebrate RNA viruses.</title>
        <authorList>
            <person name="Shi M."/>
            <person name="Lin X.D."/>
            <person name="Chen X."/>
            <person name="Tian J.H."/>
            <person name="Chen L.J."/>
            <person name="Li K."/>
            <person name="Wang W."/>
            <person name="Eden J.S."/>
            <person name="Shen J.J."/>
            <person name="Liu L."/>
            <person name="Holmes E.C."/>
            <person name="Zhang Y.Z."/>
        </authorList>
    </citation>
    <scope>NUCLEOTIDE SEQUENCE [LARGE SCALE GENOMIC DNA]</scope>
    <source>
        <strain evidence="2">LPSC33749</strain>
    </source>
</reference>
<evidence type="ECO:0000313" key="3">
    <source>
        <dbReference type="Proteomes" id="UP000503486"/>
    </source>
</evidence>
<evidence type="ECO:0008006" key="4">
    <source>
        <dbReference type="Google" id="ProtNLM"/>
    </source>
</evidence>
<dbReference type="Proteomes" id="UP000503486">
    <property type="component" value="Segment"/>
</dbReference>
<accession>A0A2P1GMW0</accession>
<feature type="transmembrane region" description="Helical" evidence="1">
    <location>
        <begin position="58"/>
        <end position="78"/>
    </location>
</feature>
<protein>
    <recommendedName>
        <fullName evidence="4">Membrane glycoprotein</fullName>
    </recommendedName>
</protein>
<sequence length="208" mass="23941">MENLLHGVHKFNRDLISRLVPIEDVVQVVAYCLCITVVFRCVLFKWPSLRTLPFITLVYNLIVVIQVVSLLAVFFLLPKPKTRIQIFLFVLVVFISIVVILNIIYKAVMFGYFLIKFRSFSIAVSGAHTLVIDGRCYPMVQDTGCIVIKKAVVNNECCYYWGDYVLVDSPKQISFWTWSGGVRYKYFSKSSESDCVFFIWTRSGVMTV</sequence>
<evidence type="ECO:0000256" key="1">
    <source>
        <dbReference type="SAM" id="Phobius"/>
    </source>
</evidence>
<dbReference type="EMBL" id="MG600028">
    <property type="protein sequence ID" value="AVM87343.1"/>
    <property type="molecule type" value="Genomic_RNA"/>
</dbReference>
<evidence type="ECO:0000313" key="2">
    <source>
        <dbReference type="EMBL" id="AVM87343.1"/>
    </source>
</evidence>
<feature type="transmembrane region" description="Helical" evidence="1">
    <location>
        <begin position="84"/>
        <end position="108"/>
    </location>
</feature>
<keyword evidence="3" id="KW-1185">Reference proteome</keyword>
<organism evidence="2">
    <name type="scientific">Hainan hebius popei torovirus</name>
    <dbReference type="NCBI Taxonomy" id="2116385"/>
    <lineage>
        <taxon>Viruses</taxon>
        <taxon>Riboviria</taxon>
        <taxon>Orthornavirae</taxon>
        <taxon>Pisuviricota</taxon>
        <taxon>Pisoniviricetes</taxon>
        <taxon>Nidovirales</taxon>
        <taxon>Tornidovirineae</taxon>
        <taxon>Tobaniviridae</taxon>
        <taxon>Serpentovirinae</taxon>
        <taxon>Infratovirus</taxon>
        <taxon>Hepoptovirus</taxon>
        <taxon>Infratovirus hebii</taxon>
        <taxon>Hebius tobanivirus 1</taxon>
    </lineage>
</organism>
<name>A0A2P1GMW0_9NIDO</name>
<dbReference type="KEGG" id="vg:54124759"/>
<feature type="transmembrane region" description="Helical" evidence="1">
    <location>
        <begin position="28"/>
        <end position="46"/>
    </location>
</feature>
<dbReference type="GeneID" id="54124759"/>